<protein>
    <submittedName>
        <fullName evidence="1">Uncharacterized protein</fullName>
    </submittedName>
</protein>
<reference evidence="1" key="1">
    <citation type="submission" date="2020-04" db="EMBL/GenBank/DDBJ databases">
        <authorList>
            <person name="Chiriac C."/>
            <person name="Salcher M."/>
            <person name="Ghai R."/>
            <person name="Kavagutti S V."/>
        </authorList>
    </citation>
    <scope>NUCLEOTIDE SEQUENCE</scope>
</reference>
<proteinExistence type="predicted"/>
<dbReference type="EMBL" id="LR796209">
    <property type="protein sequence ID" value="CAB4127481.1"/>
    <property type="molecule type" value="Genomic_DNA"/>
</dbReference>
<evidence type="ECO:0000313" key="1">
    <source>
        <dbReference type="EMBL" id="CAB4127481.1"/>
    </source>
</evidence>
<name>A0A6J5KZI5_9CAUD</name>
<gene>
    <name evidence="1" type="ORF">UFOVP75_218</name>
</gene>
<organism evidence="1">
    <name type="scientific">uncultured Caudovirales phage</name>
    <dbReference type="NCBI Taxonomy" id="2100421"/>
    <lineage>
        <taxon>Viruses</taxon>
        <taxon>Duplodnaviria</taxon>
        <taxon>Heunggongvirae</taxon>
        <taxon>Uroviricota</taxon>
        <taxon>Caudoviricetes</taxon>
        <taxon>Peduoviridae</taxon>
        <taxon>Maltschvirus</taxon>
        <taxon>Maltschvirus maltsch</taxon>
    </lineage>
</organism>
<accession>A0A6J5KZI5</accession>
<sequence length="109" mass="12545">MNIIARDIARLVYQEWLPQGGSWKEAVTALKDQHEENIQILLDHPEINPREFHALVRSKRELAGFSFGYGGPPAKRSPSMCPWNELDQEISHYFHIAHKITRALQKALS</sequence>